<evidence type="ECO:0000256" key="3">
    <source>
        <dbReference type="ARBA" id="ARBA00022692"/>
    </source>
</evidence>
<protein>
    <recommendedName>
        <fullName evidence="8">Flippase-like domain-containing protein</fullName>
    </recommendedName>
</protein>
<feature type="transmembrane region" description="Helical" evidence="6">
    <location>
        <begin position="250"/>
        <end position="275"/>
    </location>
</feature>
<dbReference type="EMBL" id="CAACVI010000034">
    <property type="protein sequence ID" value="VEN74469.1"/>
    <property type="molecule type" value="Genomic_DNA"/>
</dbReference>
<feature type="transmembrane region" description="Helical" evidence="6">
    <location>
        <begin position="37"/>
        <end position="58"/>
    </location>
</feature>
<keyword evidence="4 6" id="KW-1133">Transmembrane helix</keyword>
<evidence type="ECO:0000256" key="4">
    <source>
        <dbReference type="ARBA" id="ARBA00022989"/>
    </source>
</evidence>
<sequence length="320" mass="36427">MNLKPKIVFLVKLSISIILIVWLVMNGELSYQNFTIGISNFNLVIVFLLLTFIKLILASIRTHILMQFKVDSADNFKKVLSISWASSFVTCIAPISLFSDIFRIKKMMGIDSNVRKDNAFYASVSPKFFSILGLILITVFVSAISRNHPPEINWLFYALYGVLAFVALLYFYIDFFTRVLNAILNMVLKKIHPGFLHRRVENLKVYCLELFGDKKNLFYIILLSLCIQILNTISFLYIIVSINPMVDIDIFKIASVIPIGILTMMLPISFGGLGVGNMAFSQLLGIYGITNGADVFLLFFAFSYIFNFLGIVPFIRYFNK</sequence>
<dbReference type="AlphaFoldDB" id="A0A484HGT8"/>
<evidence type="ECO:0000256" key="2">
    <source>
        <dbReference type="ARBA" id="ARBA00022475"/>
    </source>
</evidence>
<evidence type="ECO:0000313" key="7">
    <source>
        <dbReference type="EMBL" id="VEN74469.1"/>
    </source>
</evidence>
<feature type="transmembrane region" description="Helical" evidence="6">
    <location>
        <begin position="7"/>
        <end position="25"/>
    </location>
</feature>
<feature type="transmembrane region" description="Helical" evidence="6">
    <location>
        <begin position="79"/>
        <end position="99"/>
    </location>
</feature>
<feature type="transmembrane region" description="Helical" evidence="6">
    <location>
        <begin position="217"/>
        <end position="238"/>
    </location>
</feature>
<dbReference type="Pfam" id="PF03706">
    <property type="entry name" value="LPG_synthase_TM"/>
    <property type="match status" value="1"/>
</dbReference>
<feature type="transmembrane region" description="Helical" evidence="6">
    <location>
        <begin position="295"/>
        <end position="318"/>
    </location>
</feature>
<dbReference type="PANTHER" id="PTHR40277:SF1">
    <property type="entry name" value="BLL5419 PROTEIN"/>
    <property type="match status" value="1"/>
</dbReference>
<keyword evidence="2" id="KW-1003">Cell membrane</keyword>
<feature type="transmembrane region" description="Helical" evidence="6">
    <location>
        <begin position="154"/>
        <end position="173"/>
    </location>
</feature>
<comment type="subcellular location">
    <subcellularLocation>
        <location evidence="1">Cell membrane</location>
        <topology evidence="1">Multi-pass membrane protein</topology>
    </subcellularLocation>
</comment>
<name>A0A484HGT8_9BACT</name>
<keyword evidence="5 6" id="KW-0472">Membrane</keyword>
<dbReference type="InterPro" id="IPR022791">
    <property type="entry name" value="L-PG_synthase/AglD"/>
</dbReference>
<evidence type="ECO:0000256" key="1">
    <source>
        <dbReference type="ARBA" id="ARBA00004651"/>
    </source>
</evidence>
<dbReference type="PANTHER" id="PTHR40277">
    <property type="entry name" value="BLL5419 PROTEIN"/>
    <property type="match status" value="1"/>
</dbReference>
<evidence type="ECO:0000256" key="5">
    <source>
        <dbReference type="ARBA" id="ARBA00023136"/>
    </source>
</evidence>
<dbReference type="GO" id="GO:0005886">
    <property type="term" value="C:plasma membrane"/>
    <property type="evidence" value="ECO:0007669"/>
    <property type="project" value="UniProtKB-SubCell"/>
</dbReference>
<organism evidence="7">
    <name type="scientific">uncultured Desulfobacteraceae bacterium</name>
    <dbReference type="NCBI Taxonomy" id="218296"/>
    <lineage>
        <taxon>Bacteria</taxon>
        <taxon>Pseudomonadati</taxon>
        <taxon>Thermodesulfobacteriota</taxon>
        <taxon>Desulfobacteria</taxon>
        <taxon>Desulfobacterales</taxon>
        <taxon>Desulfobacteraceae</taxon>
        <taxon>environmental samples</taxon>
    </lineage>
</organism>
<keyword evidence="3 6" id="KW-0812">Transmembrane</keyword>
<feature type="transmembrane region" description="Helical" evidence="6">
    <location>
        <begin position="119"/>
        <end position="142"/>
    </location>
</feature>
<reference evidence="7" key="1">
    <citation type="submission" date="2019-01" db="EMBL/GenBank/DDBJ databases">
        <authorList>
            <consortium name="Genoscope - CEA"/>
            <person name="William W."/>
        </authorList>
    </citation>
    <scope>NUCLEOTIDE SEQUENCE</scope>
    <source>
        <strain evidence="7">CR-1</strain>
    </source>
</reference>
<proteinExistence type="predicted"/>
<evidence type="ECO:0008006" key="8">
    <source>
        <dbReference type="Google" id="ProtNLM"/>
    </source>
</evidence>
<accession>A0A484HGT8</accession>
<evidence type="ECO:0000256" key="6">
    <source>
        <dbReference type="SAM" id="Phobius"/>
    </source>
</evidence>
<gene>
    <name evidence="7" type="ORF">EPICR_40048</name>
</gene>